<dbReference type="RefSeq" id="XP_041219103.1">
    <property type="nucleotide sequence ID" value="XM_041363102.1"/>
</dbReference>
<dbReference type="AlphaFoldDB" id="A0AAD4DTM6"/>
<evidence type="ECO:0000313" key="4">
    <source>
        <dbReference type="Proteomes" id="UP001195769"/>
    </source>
</evidence>
<accession>A0AAD4DTM6</accession>
<dbReference type="EMBL" id="JABBWK010000097">
    <property type="protein sequence ID" value="KAG1893527.1"/>
    <property type="molecule type" value="Genomic_DNA"/>
</dbReference>
<keyword evidence="2" id="KW-1133">Transmembrane helix</keyword>
<evidence type="ECO:0000313" key="3">
    <source>
        <dbReference type="EMBL" id="KAG1893527.1"/>
    </source>
</evidence>
<organism evidence="3 4">
    <name type="scientific">Suillus fuscotomentosus</name>
    <dbReference type="NCBI Taxonomy" id="1912939"/>
    <lineage>
        <taxon>Eukaryota</taxon>
        <taxon>Fungi</taxon>
        <taxon>Dikarya</taxon>
        <taxon>Basidiomycota</taxon>
        <taxon>Agaricomycotina</taxon>
        <taxon>Agaricomycetes</taxon>
        <taxon>Agaricomycetidae</taxon>
        <taxon>Boletales</taxon>
        <taxon>Suillineae</taxon>
        <taxon>Suillaceae</taxon>
        <taxon>Suillus</taxon>
    </lineage>
</organism>
<feature type="region of interest" description="Disordered" evidence="1">
    <location>
        <begin position="45"/>
        <end position="73"/>
    </location>
</feature>
<keyword evidence="2" id="KW-0812">Transmembrane</keyword>
<sequence length="73" mass="7970">MMVVDAQPAGAYLCALRLFLSTGFYIALTYSCQNLKYQALRAPSTSLSMSSSLPQNSRRTLSPRPARVVLNGD</sequence>
<feature type="transmembrane region" description="Helical" evidence="2">
    <location>
        <begin position="6"/>
        <end position="28"/>
    </location>
</feature>
<comment type="caution">
    <text evidence="3">The sequence shown here is derived from an EMBL/GenBank/DDBJ whole genome shotgun (WGS) entry which is preliminary data.</text>
</comment>
<reference evidence="3" key="1">
    <citation type="journal article" date="2020" name="New Phytol.">
        <title>Comparative genomics reveals dynamic genome evolution in host specialist ectomycorrhizal fungi.</title>
        <authorList>
            <person name="Lofgren L.A."/>
            <person name="Nguyen N.H."/>
            <person name="Vilgalys R."/>
            <person name="Ruytinx J."/>
            <person name="Liao H.L."/>
            <person name="Branco S."/>
            <person name="Kuo A."/>
            <person name="LaButti K."/>
            <person name="Lipzen A."/>
            <person name="Andreopoulos W."/>
            <person name="Pangilinan J."/>
            <person name="Riley R."/>
            <person name="Hundley H."/>
            <person name="Na H."/>
            <person name="Barry K."/>
            <person name="Grigoriev I.V."/>
            <person name="Stajich J.E."/>
            <person name="Kennedy P.G."/>
        </authorList>
    </citation>
    <scope>NUCLEOTIDE SEQUENCE</scope>
    <source>
        <strain evidence="3">FC203</strain>
    </source>
</reference>
<proteinExistence type="predicted"/>
<gene>
    <name evidence="3" type="ORF">F5891DRAFT_1066106</name>
</gene>
<name>A0AAD4DTM6_9AGAM</name>
<evidence type="ECO:0000256" key="2">
    <source>
        <dbReference type="SAM" id="Phobius"/>
    </source>
</evidence>
<evidence type="ECO:0000256" key="1">
    <source>
        <dbReference type="SAM" id="MobiDB-lite"/>
    </source>
</evidence>
<keyword evidence="4" id="KW-1185">Reference proteome</keyword>
<dbReference type="GeneID" id="64657400"/>
<dbReference type="Proteomes" id="UP001195769">
    <property type="component" value="Unassembled WGS sequence"/>
</dbReference>
<protein>
    <submittedName>
        <fullName evidence="3">Uncharacterized protein</fullName>
    </submittedName>
</protein>
<keyword evidence="2" id="KW-0472">Membrane</keyword>